<accession>A0A2G2ZWP8</accession>
<feature type="transmembrane region" description="Helical" evidence="1">
    <location>
        <begin position="64"/>
        <end position="84"/>
    </location>
</feature>
<keyword evidence="1" id="KW-0812">Transmembrane</keyword>
<evidence type="ECO:0000256" key="1">
    <source>
        <dbReference type="SAM" id="Phobius"/>
    </source>
</evidence>
<dbReference type="EMBL" id="AYRZ02000003">
    <property type="protein sequence ID" value="PHT86385.1"/>
    <property type="molecule type" value="Genomic_DNA"/>
</dbReference>
<evidence type="ECO:0000313" key="2">
    <source>
        <dbReference type="EMBL" id="PHT86385.1"/>
    </source>
</evidence>
<gene>
    <name evidence="2" type="ORF">T459_08491</name>
</gene>
<sequence length="87" mass="9780">MGTEGEQLTEQETIIYDSQIRVWGIDALRRVRKFHVFPTGLKGTTVKFCKNIVLAGVGSLTLKVLYPSLMLVSFRILILLLLVVSPF</sequence>
<keyword evidence="3" id="KW-1185">Reference proteome</keyword>
<dbReference type="SMR" id="A0A2G2ZWP8"/>
<evidence type="ECO:0000313" key="3">
    <source>
        <dbReference type="Proteomes" id="UP000222542"/>
    </source>
</evidence>
<proteinExistence type="predicted"/>
<organism evidence="2 3">
    <name type="scientific">Capsicum annuum</name>
    <name type="common">Capsicum pepper</name>
    <dbReference type="NCBI Taxonomy" id="4072"/>
    <lineage>
        <taxon>Eukaryota</taxon>
        <taxon>Viridiplantae</taxon>
        <taxon>Streptophyta</taxon>
        <taxon>Embryophyta</taxon>
        <taxon>Tracheophyta</taxon>
        <taxon>Spermatophyta</taxon>
        <taxon>Magnoliopsida</taxon>
        <taxon>eudicotyledons</taxon>
        <taxon>Gunneridae</taxon>
        <taxon>Pentapetalae</taxon>
        <taxon>asterids</taxon>
        <taxon>lamiids</taxon>
        <taxon>Solanales</taxon>
        <taxon>Solanaceae</taxon>
        <taxon>Solanoideae</taxon>
        <taxon>Capsiceae</taxon>
        <taxon>Capsicum</taxon>
    </lineage>
</organism>
<name>A0A2G2ZWP8_CAPAN</name>
<dbReference type="AlphaFoldDB" id="A0A2G2ZWP8"/>
<dbReference type="InterPro" id="IPR035985">
    <property type="entry name" value="Ubiquitin-activating_enz"/>
</dbReference>
<dbReference type="SUPFAM" id="SSF69572">
    <property type="entry name" value="Activating enzymes of the ubiquitin-like proteins"/>
    <property type="match status" value="1"/>
</dbReference>
<dbReference type="STRING" id="4072.A0A2G2ZWP8"/>
<comment type="caution">
    <text evidence="2">The sequence shown here is derived from an EMBL/GenBank/DDBJ whole genome shotgun (WGS) entry which is preliminary data.</text>
</comment>
<keyword evidence="1" id="KW-0472">Membrane</keyword>
<protein>
    <submittedName>
        <fullName evidence="2">Uncharacterized protein</fullName>
    </submittedName>
</protein>
<dbReference type="Gene3D" id="3.40.50.720">
    <property type="entry name" value="NAD(P)-binding Rossmann-like Domain"/>
    <property type="match status" value="1"/>
</dbReference>
<reference evidence="2 3" key="1">
    <citation type="journal article" date="2014" name="Nat. Genet.">
        <title>Genome sequence of the hot pepper provides insights into the evolution of pungency in Capsicum species.</title>
        <authorList>
            <person name="Kim S."/>
            <person name="Park M."/>
            <person name="Yeom S.I."/>
            <person name="Kim Y.M."/>
            <person name="Lee J.M."/>
            <person name="Lee H.A."/>
            <person name="Seo E."/>
            <person name="Choi J."/>
            <person name="Cheong K."/>
            <person name="Kim K.T."/>
            <person name="Jung K."/>
            <person name="Lee G.W."/>
            <person name="Oh S.K."/>
            <person name="Bae C."/>
            <person name="Kim S.B."/>
            <person name="Lee H.Y."/>
            <person name="Kim S.Y."/>
            <person name="Kim M.S."/>
            <person name="Kang B.C."/>
            <person name="Jo Y.D."/>
            <person name="Yang H.B."/>
            <person name="Jeong H.J."/>
            <person name="Kang W.H."/>
            <person name="Kwon J.K."/>
            <person name="Shin C."/>
            <person name="Lim J.Y."/>
            <person name="Park J.H."/>
            <person name="Huh J.H."/>
            <person name="Kim J.S."/>
            <person name="Kim B.D."/>
            <person name="Cohen O."/>
            <person name="Paran I."/>
            <person name="Suh M.C."/>
            <person name="Lee S.B."/>
            <person name="Kim Y.K."/>
            <person name="Shin Y."/>
            <person name="Noh S.J."/>
            <person name="Park J."/>
            <person name="Seo Y.S."/>
            <person name="Kwon S.Y."/>
            <person name="Kim H.A."/>
            <person name="Park J.M."/>
            <person name="Kim H.J."/>
            <person name="Choi S.B."/>
            <person name="Bosland P.W."/>
            <person name="Reeves G."/>
            <person name="Jo S.H."/>
            <person name="Lee B.W."/>
            <person name="Cho H.T."/>
            <person name="Choi H.S."/>
            <person name="Lee M.S."/>
            <person name="Yu Y."/>
            <person name="Do Choi Y."/>
            <person name="Park B.S."/>
            <person name="van Deynze A."/>
            <person name="Ashrafi H."/>
            <person name="Hill T."/>
            <person name="Kim W.T."/>
            <person name="Pai H.S."/>
            <person name="Ahn H.K."/>
            <person name="Yeam I."/>
            <person name="Giovannoni J.J."/>
            <person name="Rose J.K."/>
            <person name="Sorensen I."/>
            <person name="Lee S.J."/>
            <person name="Kim R.W."/>
            <person name="Choi I.Y."/>
            <person name="Choi B.S."/>
            <person name="Lim J.S."/>
            <person name="Lee Y.H."/>
            <person name="Choi D."/>
        </authorList>
    </citation>
    <scope>NUCLEOTIDE SEQUENCE [LARGE SCALE GENOMIC DNA]</scope>
    <source>
        <strain evidence="3">cv. CM334</strain>
    </source>
</reference>
<keyword evidence="1" id="KW-1133">Transmembrane helix</keyword>
<dbReference type="GO" id="GO:0008641">
    <property type="term" value="F:ubiquitin-like modifier activating enzyme activity"/>
    <property type="evidence" value="ECO:0007669"/>
    <property type="project" value="InterPro"/>
</dbReference>
<dbReference type="Proteomes" id="UP000222542">
    <property type="component" value="Unassembled WGS sequence"/>
</dbReference>
<reference evidence="2 3" key="2">
    <citation type="journal article" date="2017" name="Genome Biol.">
        <title>New reference genome sequences of hot pepper reveal the massive evolution of plant disease-resistance genes by retroduplication.</title>
        <authorList>
            <person name="Kim S."/>
            <person name="Park J."/>
            <person name="Yeom S.I."/>
            <person name="Kim Y.M."/>
            <person name="Seo E."/>
            <person name="Kim K.T."/>
            <person name="Kim M.S."/>
            <person name="Lee J.M."/>
            <person name="Cheong K."/>
            <person name="Shin H.S."/>
            <person name="Kim S.B."/>
            <person name="Han K."/>
            <person name="Lee J."/>
            <person name="Park M."/>
            <person name="Lee H.A."/>
            <person name="Lee H.Y."/>
            <person name="Lee Y."/>
            <person name="Oh S."/>
            <person name="Lee J.H."/>
            <person name="Choi E."/>
            <person name="Choi E."/>
            <person name="Lee S.E."/>
            <person name="Jeon J."/>
            <person name="Kim H."/>
            <person name="Choi G."/>
            <person name="Song H."/>
            <person name="Lee J."/>
            <person name="Lee S.C."/>
            <person name="Kwon J.K."/>
            <person name="Lee H.Y."/>
            <person name="Koo N."/>
            <person name="Hong Y."/>
            <person name="Kim R.W."/>
            <person name="Kang W.H."/>
            <person name="Huh J.H."/>
            <person name="Kang B.C."/>
            <person name="Yang T.J."/>
            <person name="Lee Y.H."/>
            <person name="Bennetzen J.L."/>
            <person name="Choi D."/>
        </authorList>
    </citation>
    <scope>NUCLEOTIDE SEQUENCE [LARGE SCALE GENOMIC DNA]</scope>
    <source>
        <strain evidence="3">cv. CM334</strain>
    </source>
</reference>
<dbReference type="OMA" id="KFCKNIV"/>
<dbReference type="Gramene" id="PHT86385">
    <property type="protein sequence ID" value="PHT86385"/>
    <property type="gene ID" value="T459_08491"/>
</dbReference>